<organism evidence="2 3">
    <name type="scientific">Tagetes erecta</name>
    <name type="common">African marigold</name>
    <dbReference type="NCBI Taxonomy" id="13708"/>
    <lineage>
        <taxon>Eukaryota</taxon>
        <taxon>Viridiplantae</taxon>
        <taxon>Streptophyta</taxon>
        <taxon>Embryophyta</taxon>
        <taxon>Tracheophyta</taxon>
        <taxon>Spermatophyta</taxon>
        <taxon>Magnoliopsida</taxon>
        <taxon>eudicotyledons</taxon>
        <taxon>Gunneridae</taxon>
        <taxon>Pentapetalae</taxon>
        <taxon>asterids</taxon>
        <taxon>campanulids</taxon>
        <taxon>Asterales</taxon>
        <taxon>Asteraceae</taxon>
        <taxon>Asteroideae</taxon>
        <taxon>Heliantheae alliance</taxon>
        <taxon>Tageteae</taxon>
        <taxon>Tagetes</taxon>
    </lineage>
</organism>
<dbReference type="PANTHER" id="PTHR31110:SF8">
    <property type="entry name" value="MAMMALIAN UNCOORDINATED HOMOLOGY 13, DOMAIN 2-RELATED"/>
    <property type="match status" value="1"/>
</dbReference>
<gene>
    <name evidence="2" type="ORF">QVD17_18481</name>
</gene>
<reference evidence="2" key="1">
    <citation type="journal article" date="2023" name="bioRxiv">
        <title>Improved chromosome-level genome assembly for marigold (Tagetes erecta).</title>
        <authorList>
            <person name="Jiang F."/>
            <person name="Yuan L."/>
            <person name="Wang S."/>
            <person name="Wang H."/>
            <person name="Xu D."/>
            <person name="Wang A."/>
            <person name="Fan W."/>
        </authorList>
    </citation>
    <scope>NUCLEOTIDE SEQUENCE</scope>
    <source>
        <strain evidence="2">WSJ</strain>
        <tissue evidence="2">Leaf</tissue>
    </source>
</reference>
<accession>A0AAD8KKQ0</accession>
<dbReference type="Proteomes" id="UP001229421">
    <property type="component" value="Unassembled WGS sequence"/>
</dbReference>
<feature type="transmembrane region" description="Helical" evidence="1">
    <location>
        <begin position="102"/>
        <end position="122"/>
    </location>
</feature>
<keyword evidence="1" id="KW-1133">Transmembrane helix</keyword>
<protein>
    <submittedName>
        <fullName evidence="2">Uncharacterized protein</fullName>
    </submittedName>
</protein>
<keyword evidence="1" id="KW-0812">Transmembrane</keyword>
<name>A0AAD8KKQ0_TARER</name>
<evidence type="ECO:0000256" key="1">
    <source>
        <dbReference type="SAM" id="Phobius"/>
    </source>
</evidence>
<proteinExistence type="predicted"/>
<comment type="caution">
    <text evidence="2">The sequence shown here is derived from an EMBL/GenBank/DDBJ whole genome shotgun (WGS) entry which is preliminary data.</text>
</comment>
<dbReference type="PANTHER" id="PTHR31110">
    <property type="entry name" value="PESTICIDAL CRYSTAL CRY8BA PROTEIN"/>
    <property type="match status" value="1"/>
</dbReference>
<keyword evidence="3" id="KW-1185">Reference proteome</keyword>
<dbReference type="EMBL" id="JAUHHV010000005">
    <property type="protein sequence ID" value="KAK1423186.1"/>
    <property type="molecule type" value="Genomic_DNA"/>
</dbReference>
<evidence type="ECO:0000313" key="2">
    <source>
        <dbReference type="EMBL" id="KAK1423186.1"/>
    </source>
</evidence>
<sequence length="1183" mass="133222">MFRVYLKGLMRDETVMNVKMLFGGIGVAICDSCDFCVFEMGKPVVIDNGGIEGQEDDDDDDGDASFPRNFPLFHTHIQHTEHTHTQLNFACFFLKSRSSSTFITFIAGSSSTFISFVAASLQDLRQHSSESVQFICFLLKSVSPLTFISIVAGFMQLVSLLPVEIWISVNIHQYRCRISSSICCSHCSRLRKSETRFWNCCLFNLLRNTAFIPAYMGPKASNAPKSAGSVPGINQDFWKPTHARKSSSSNEAKKCCDPSIKQADASSNLLPAGIPAYHARELGPWCAVISYEACVRLCLKYFFLGSHEARVFLEKECSLLRTAFCLEQNLLQPEEELLSKRASELVVHGIPKKPQKTLGKLKVQVKKVKMALDVPNGCTFSSMKNPPVLKLQKFNRRLSGMKSTVHSEWVALKRVRVAPKFSANGSISHQSLAYLNFGTHYLKDVAGLLKVGVTSLHNASTPPEPEQETYLCSLRLKSSSDADMIRMQPGSCETHVFLPDGMRDDLIIEVTDSKGKYCGHGIAQMADIADDPGDKLRWWPIYHEPEHELVGRIQLNIHYSTSTDENNDVKCGIVAETVAYDSVLEAAMKVQKFQQRNLLLHGPWKWLVAKFAAYYGVSDAYAKLRYLSYVMDVATPTADCLNLVYDLLSPVITTGKLKGTLSPQENRMLVMLSDKIEQLIALVFENYKSLDEKSPSGLTDKPRPASGFVSPALKPALKLYNLLHDIQLPEVQLQLCKYFQIAVRKILGRHLAETNEFVSCSSEKSTMDQNVYSDAYQKMKSLCETIRNEIVSDIKINNQHVLPSFIDLPNLASALYSLELCNRMRGFLISCPPTSLSPPVTDLIITTCDFQKDLSYWNISPVKGGIDAKELFHVYITRLIHDKHLELLESCKLDKGVGQQISTSIFVDDTYKQLKETLREFQVIISHWPDYTLDLEKVIADTEKVIMETLEKKYGDILSTLKENTIPVKAVQYVQRFAKGNSLPYSFPEELGTFCNSLKKMLDVLQPEIEKQFKSHNLCISKSENAVPGELLSEVTVMLRTKFRNYMQAAVEKLTGNTKLQNATNLKKVIHEAKESVNESDIRNRMQPLKDILTNMISDLHASLENHVFVLFCRALWDRMGQDVLKVLENRKENCTYKASRVAVSVLNETFASEMERLVGHTLEDKDVEAPRSILEVQSILCK</sequence>
<dbReference type="AlphaFoldDB" id="A0AAD8KKQ0"/>
<feature type="transmembrane region" description="Helical" evidence="1">
    <location>
        <begin position="142"/>
        <end position="167"/>
    </location>
</feature>
<evidence type="ECO:0000313" key="3">
    <source>
        <dbReference type="Proteomes" id="UP001229421"/>
    </source>
</evidence>
<keyword evidence="1" id="KW-0472">Membrane</keyword>